<evidence type="ECO:0000256" key="9">
    <source>
        <dbReference type="ARBA" id="ARBA00023136"/>
    </source>
</evidence>
<gene>
    <name evidence="15" type="primary">scnn1a</name>
    <name evidence="15" type="ORF">FJT64_014473</name>
</gene>
<evidence type="ECO:0000256" key="14">
    <source>
        <dbReference type="SAM" id="Phobius"/>
    </source>
</evidence>
<evidence type="ECO:0000256" key="10">
    <source>
        <dbReference type="ARBA" id="ARBA00023201"/>
    </source>
</evidence>
<evidence type="ECO:0000256" key="13">
    <source>
        <dbReference type="SAM" id="MobiDB-lite"/>
    </source>
</evidence>
<keyword evidence="6 14" id="KW-1133">Transmembrane helix</keyword>
<keyword evidence="9 14" id="KW-0472">Membrane</keyword>
<feature type="compositionally biased region" description="Low complexity" evidence="13">
    <location>
        <begin position="439"/>
        <end position="452"/>
    </location>
</feature>
<keyword evidence="16" id="KW-1185">Reference proteome</keyword>
<dbReference type="Gene3D" id="1.10.287.770">
    <property type="entry name" value="YojJ-like"/>
    <property type="match status" value="1"/>
</dbReference>
<dbReference type="EMBL" id="VIIS01002214">
    <property type="protein sequence ID" value="KAF0287066.1"/>
    <property type="molecule type" value="Genomic_DNA"/>
</dbReference>
<dbReference type="PANTHER" id="PTHR11690:SF300">
    <property type="entry name" value="PICKPOCKET PROTEIN 19"/>
    <property type="match status" value="1"/>
</dbReference>
<evidence type="ECO:0000256" key="4">
    <source>
        <dbReference type="ARBA" id="ARBA00022461"/>
    </source>
</evidence>
<evidence type="ECO:0000256" key="8">
    <source>
        <dbReference type="ARBA" id="ARBA00023065"/>
    </source>
</evidence>
<comment type="similarity">
    <text evidence="2 12">Belongs to the amiloride-sensitive sodium channel (TC 1.A.6) family.</text>
</comment>
<keyword evidence="7" id="KW-0915">Sodium</keyword>
<evidence type="ECO:0000256" key="1">
    <source>
        <dbReference type="ARBA" id="ARBA00004141"/>
    </source>
</evidence>
<dbReference type="GO" id="GO:0005886">
    <property type="term" value="C:plasma membrane"/>
    <property type="evidence" value="ECO:0007669"/>
    <property type="project" value="TreeGrafter"/>
</dbReference>
<dbReference type="AlphaFoldDB" id="A0A6A4UWQ4"/>
<proteinExistence type="inferred from homology"/>
<protein>
    <submittedName>
        <fullName evidence="15">Amiloride-sensitive sodium channel subunit alpha</fullName>
    </submittedName>
</protein>
<evidence type="ECO:0000256" key="6">
    <source>
        <dbReference type="ARBA" id="ARBA00022989"/>
    </source>
</evidence>
<dbReference type="PANTHER" id="PTHR11690">
    <property type="entry name" value="AMILORIDE-SENSITIVE SODIUM CHANNEL-RELATED"/>
    <property type="match status" value="1"/>
</dbReference>
<keyword evidence="5 12" id="KW-0812">Transmembrane</keyword>
<name>A0A6A4UWQ4_AMPAM</name>
<keyword evidence="3 12" id="KW-0813">Transport</keyword>
<keyword evidence="8 12" id="KW-0406">Ion transport</keyword>
<dbReference type="GO" id="GO:0015280">
    <property type="term" value="F:ligand-gated sodium channel activity"/>
    <property type="evidence" value="ECO:0007669"/>
    <property type="project" value="TreeGrafter"/>
</dbReference>
<evidence type="ECO:0000256" key="5">
    <source>
        <dbReference type="ARBA" id="ARBA00022692"/>
    </source>
</evidence>
<comment type="subcellular location">
    <subcellularLocation>
        <location evidence="1">Membrane</location>
        <topology evidence="1">Multi-pass membrane protein</topology>
    </subcellularLocation>
</comment>
<comment type="caution">
    <text evidence="15">The sequence shown here is derived from an EMBL/GenBank/DDBJ whole genome shotgun (WGS) entry which is preliminary data.</text>
</comment>
<evidence type="ECO:0000256" key="12">
    <source>
        <dbReference type="RuleBase" id="RU000679"/>
    </source>
</evidence>
<accession>A0A6A4UWQ4</accession>
<keyword evidence="4 12" id="KW-0894">Sodium channel</keyword>
<reference evidence="15 16" key="1">
    <citation type="submission" date="2019-07" db="EMBL/GenBank/DDBJ databases">
        <title>Draft genome assembly of a fouling barnacle, Amphibalanus amphitrite (Darwin, 1854): The first reference genome for Thecostraca.</title>
        <authorList>
            <person name="Kim W."/>
        </authorList>
    </citation>
    <scope>NUCLEOTIDE SEQUENCE [LARGE SCALE GENOMIC DNA]</scope>
    <source>
        <strain evidence="15">SNU_AA5</strain>
        <tissue evidence="15">Soma without cirri and trophi</tissue>
    </source>
</reference>
<evidence type="ECO:0000256" key="7">
    <source>
        <dbReference type="ARBA" id="ARBA00023053"/>
    </source>
</evidence>
<evidence type="ECO:0000256" key="2">
    <source>
        <dbReference type="ARBA" id="ARBA00007193"/>
    </source>
</evidence>
<feature type="transmembrane region" description="Helical" evidence="14">
    <location>
        <begin position="12"/>
        <end position="33"/>
    </location>
</feature>
<evidence type="ECO:0000256" key="11">
    <source>
        <dbReference type="ARBA" id="ARBA00023303"/>
    </source>
</evidence>
<dbReference type="InterPro" id="IPR001873">
    <property type="entry name" value="ENaC"/>
</dbReference>
<feature type="region of interest" description="Disordered" evidence="13">
    <location>
        <begin position="405"/>
        <end position="452"/>
    </location>
</feature>
<evidence type="ECO:0000313" key="16">
    <source>
        <dbReference type="Proteomes" id="UP000440578"/>
    </source>
</evidence>
<dbReference type="Pfam" id="PF00858">
    <property type="entry name" value="ASC"/>
    <property type="match status" value="2"/>
</dbReference>
<keyword evidence="11 12" id="KW-0407">Ion channel</keyword>
<keyword evidence="10 12" id="KW-0739">Sodium transport</keyword>
<sequence length="452" mass="49817">MARRVGKVVRLLFYGSLLMFCSIVFGIQVWMLVRHYLNEPVALELGEELSGVTDAPFPAITVCDSNRQSRSVARAWGVLNPKGTGVSWRRFPWHRRPVAEFWEEAAPRLTSLVQQCNRRECRPTGARGGSTRQGRWTAGRYRRGLCYTFQPSGPLVFNGRRRLALVLHSDPAEHTAHGHSNYLRRPAVDVFVAGDQPPIVDKDFEDAERSPHLSVDVGSVVSARLGASRWHRLPLRRRPCQPGAGHSRSRCLVSCRWEERSRVVGCRPPWSAAPPSLPLCANQTEFLDMLYKDFRVPSDDPCMRRCLMACNSTTYELRVTSLLANRSGLLAGHRAVLELHWPYAIQLNAERPGYSLSDLISDLGGSLSLLLGVSVVSAVQLAELGVRRGLGLCLRHYRRRRRRPAVRAADCPLRPGGPPGPGAAHGTSGLPAVSRGTEPAPAAAAAVSSRAA</sequence>
<dbReference type="Proteomes" id="UP000440578">
    <property type="component" value="Unassembled WGS sequence"/>
</dbReference>
<evidence type="ECO:0000256" key="3">
    <source>
        <dbReference type="ARBA" id="ARBA00022448"/>
    </source>
</evidence>
<evidence type="ECO:0000313" key="15">
    <source>
        <dbReference type="EMBL" id="KAF0287066.1"/>
    </source>
</evidence>
<organism evidence="15 16">
    <name type="scientific">Amphibalanus amphitrite</name>
    <name type="common">Striped barnacle</name>
    <name type="synonym">Balanus amphitrite</name>
    <dbReference type="NCBI Taxonomy" id="1232801"/>
    <lineage>
        <taxon>Eukaryota</taxon>
        <taxon>Metazoa</taxon>
        <taxon>Ecdysozoa</taxon>
        <taxon>Arthropoda</taxon>
        <taxon>Crustacea</taxon>
        <taxon>Multicrustacea</taxon>
        <taxon>Cirripedia</taxon>
        <taxon>Thoracica</taxon>
        <taxon>Thoracicalcarea</taxon>
        <taxon>Balanomorpha</taxon>
        <taxon>Balanoidea</taxon>
        <taxon>Balanidae</taxon>
        <taxon>Amphibalaninae</taxon>
        <taxon>Amphibalanus</taxon>
    </lineage>
</organism>
<dbReference type="PRINTS" id="PR01078">
    <property type="entry name" value="AMINACHANNEL"/>
</dbReference>